<reference evidence="3" key="1">
    <citation type="submission" date="2017-06" db="EMBL/GenBank/DDBJ databases">
        <authorList>
            <person name="Varghese N."/>
            <person name="Submissions S."/>
        </authorList>
    </citation>
    <scope>NUCLEOTIDE SEQUENCE [LARGE SCALE GENOMIC DNA]</scope>
    <source>
        <strain evidence="3">Ca-68</strain>
    </source>
</reference>
<feature type="domain" description="Rhodanese" evidence="1">
    <location>
        <begin position="37"/>
        <end position="135"/>
    </location>
</feature>
<dbReference type="AlphaFoldDB" id="A0A238XTJ0"/>
<keyword evidence="3" id="KW-1185">Reference proteome</keyword>
<dbReference type="Proteomes" id="UP000198305">
    <property type="component" value="Unassembled WGS sequence"/>
</dbReference>
<dbReference type="PANTHER" id="PTHR45431">
    <property type="entry name" value="RHODANESE-LIKE DOMAIN-CONTAINING PROTEIN 15, CHLOROPLASTIC"/>
    <property type="match status" value="1"/>
</dbReference>
<dbReference type="GO" id="GO:0016740">
    <property type="term" value="F:transferase activity"/>
    <property type="evidence" value="ECO:0007669"/>
    <property type="project" value="UniProtKB-KW"/>
</dbReference>
<gene>
    <name evidence="2" type="ORF">SAMN05192560_0167</name>
</gene>
<dbReference type="SMART" id="SM00450">
    <property type="entry name" value="RHOD"/>
    <property type="match status" value="1"/>
</dbReference>
<proteinExistence type="predicted"/>
<dbReference type="InterPro" id="IPR036873">
    <property type="entry name" value="Rhodanese-like_dom_sf"/>
</dbReference>
<dbReference type="EMBL" id="FZOA01000001">
    <property type="protein sequence ID" value="SNR61878.1"/>
    <property type="molecule type" value="Genomic_DNA"/>
</dbReference>
<dbReference type="PANTHER" id="PTHR45431:SF3">
    <property type="entry name" value="RHODANESE-LIKE DOMAIN-CONTAINING PROTEIN 15, CHLOROPLASTIC"/>
    <property type="match status" value="1"/>
</dbReference>
<dbReference type="PROSITE" id="PS50206">
    <property type="entry name" value="RHODANESE_3"/>
    <property type="match status" value="1"/>
</dbReference>
<dbReference type="OrthoDB" id="9815890at2"/>
<accession>A0A238XTJ0</accession>
<evidence type="ECO:0000259" key="1">
    <source>
        <dbReference type="PROSITE" id="PS50206"/>
    </source>
</evidence>
<dbReference type="CDD" id="cd01522">
    <property type="entry name" value="RHOD_1"/>
    <property type="match status" value="1"/>
</dbReference>
<dbReference type="Pfam" id="PF00581">
    <property type="entry name" value="Rhodanese"/>
    <property type="match status" value="1"/>
</dbReference>
<dbReference type="InterPro" id="IPR001763">
    <property type="entry name" value="Rhodanese-like_dom"/>
</dbReference>
<organism evidence="2 3">
    <name type="scientific">Methylobacillus rhizosphaerae</name>
    <dbReference type="NCBI Taxonomy" id="551994"/>
    <lineage>
        <taxon>Bacteria</taxon>
        <taxon>Pseudomonadati</taxon>
        <taxon>Pseudomonadota</taxon>
        <taxon>Betaproteobacteria</taxon>
        <taxon>Nitrosomonadales</taxon>
        <taxon>Methylophilaceae</taxon>
        <taxon>Methylobacillus</taxon>
    </lineage>
</organism>
<dbReference type="Gene3D" id="3.40.250.10">
    <property type="entry name" value="Rhodanese-like domain"/>
    <property type="match status" value="1"/>
</dbReference>
<dbReference type="RefSeq" id="WP_089374330.1">
    <property type="nucleotide sequence ID" value="NZ_FZOA01000001.1"/>
</dbReference>
<keyword evidence="2" id="KW-0808">Transferase</keyword>
<evidence type="ECO:0000313" key="2">
    <source>
        <dbReference type="EMBL" id="SNR61878.1"/>
    </source>
</evidence>
<sequence>METLSTILQNAKQRAEQHGLPYAGALTPAEAQKVLELAPAARLVDVRTRAELELVGRVPAATHIEWAFYPGMTANPDFLSQLDKQVDHEALVMFLCRTGGRSHNAAVVAAQAGYTEAYNVLEGFEGEATPDTKQRGKINGWKAAGLSWTNA</sequence>
<evidence type="ECO:0000313" key="3">
    <source>
        <dbReference type="Proteomes" id="UP000198305"/>
    </source>
</evidence>
<name>A0A238XTJ0_9PROT</name>
<protein>
    <submittedName>
        <fullName evidence="2">Thiosulfate sulfurtransferase</fullName>
    </submittedName>
</protein>
<dbReference type="SUPFAM" id="SSF52821">
    <property type="entry name" value="Rhodanese/Cell cycle control phosphatase"/>
    <property type="match status" value="1"/>
</dbReference>
<dbReference type="InterPro" id="IPR052367">
    <property type="entry name" value="Thiosulfate_ST/Rhodanese-like"/>
</dbReference>